<dbReference type="InterPro" id="IPR011009">
    <property type="entry name" value="Kinase-like_dom_sf"/>
</dbReference>
<dbReference type="GO" id="GO:0016301">
    <property type="term" value="F:kinase activity"/>
    <property type="evidence" value="ECO:0007669"/>
    <property type="project" value="UniProtKB-KW"/>
</dbReference>
<keyword evidence="2" id="KW-0418">Kinase</keyword>
<feature type="compositionally biased region" description="Basic and acidic residues" evidence="1">
    <location>
        <begin position="112"/>
        <end position="127"/>
    </location>
</feature>
<keyword evidence="3" id="KW-1185">Reference proteome</keyword>
<keyword evidence="2" id="KW-0808">Transferase</keyword>
<protein>
    <submittedName>
        <fullName evidence="2">Calcium/calmodulin-dependent protein kinase kinase 2</fullName>
    </submittedName>
</protein>
<dbReference type="Proteomes" id="UP000440578">
    <property type="component" value="Unassembled WGS sequence"/>
</dbReference>
<dbReference type="SUPFAM" id="SSF56112">
    <property type="entry name" value="Protein kinase-like (PK-like)"/>
    <property type="match status" value="1"/>
</dbReference>
<evidence type="ECO:0000256" key="1">
    <source>
        <dbReference type="SAM" id="MobiDB-lite"/>
    </source>
</evidence>
<accession>A0A6A4WTR3</accession>
<gene>
    <name evidence="2" type="primary">Camkk2</name>
    <name evidence="2" type="ORF">FJT64_021402</name>
</gene>
<evidence type="ECO:0000313" key="3">
    <source>
        <dbReference type="Proteomes" id="UP000440578"/>
    </source>
</evidence>
<feature type="region of interest" description="Disordered" evidence="1">
    <location>
        <begin position="89"/>
        <end position="134"/>
    </location>
</feature>
<dbReference type="EMBL" id="VIIS01000594">
    <property type="protein sequence ID" value="KAF0307214.1"/>
    <property type="molecule type" value="Genomic_DNA"/>
</dbReference>
<evidence type="ECO:0000313" key="2">
    <source>
        <dbReference type="EMBL" id="KAF0307214.1"/>
    </source>
</evidence>
<reference evidence="2 3" key="1">
    <citation type="submission" date="2019-07" db="EMBL/GenBank/DDBJ databases">
        <title>Draft genome assembly of a fouling barnacle, Amphibalanus amphitrite (Darwin, 1854): The first reference genome for Thecostraca.</title>
        <authorList>
            <person name="Kim W."/>
        </authorList>
    </citation>
    <scope>NUCLEOTIDE SEQUENCE [LARGE SCALE GENOMIC DNA]</scope>
    <source>
        <strain evidence="2">SNU_AA5</strain>
        <tissue evidence="2">Soma without cirri and trophi</tissue>
    </source>
</reference>
<feature type="compositionally biased region" description="Gly residues" evidence="1">
    <location>
        <begin position="94"/>
        <end position="111"/>
    </location>
</feature>
<comment type="caution">
    <text evidence="2">The sequence shown here is derived from an EMBL/GenBank/DDBJ whole genome shotgun (WGS) entry which is preliminary data.</text>
</comment>
<dbReference type="AlphaFoldDB" id="A0A6A4WTR3"/>
<sequence>MGITLFSFVYGRLPFHDENILGLYSKIQSQEVVFPAEPAVSEELKDLITEDAGQGAGRAADAGTDQGAHLVLNTIILVRAMVKQKSFVHPFRGSSGGDSGGDSDGGGGGGGSDEREHDRGAYQRDGRSNSAPSAYELYLERKRSLDISLPPVTEVDADA</sequence>
<dbReference type="Gene3D" id="1.10.510.10">
    <property type="entry name" value="Transferase(Phosphotransferase) domain 1"/>
    <property type="match status" value="1"/>
</dbReference>
<proteinExistence type="predicted"/>
<organism evidence="2 3">
    <name type="scientific">Amphibalanus amphitrite</name>
    <name type="common">Striped barnacle</name>
    <name type="synonym">Balanus amphitrite</name>
    <dbReference type="NCBI Taxonomy" id="1232801"/>
    <lineage>
        <taxon>Eukaryota</taxon>
        <taxon>Metazoa</taxon>
        <taxon>Ecdysozoa</taxon>
        <taxon>Arthropoda</taxon>
        <taxon>Crustacea</taxon>
        <taxon>Multicrustacea</taxon>
        <taxon>Cirripedia</taxon>
        <taxon>Thoracica</taxon>
        <taxon>Thoracicalcarea</taxon>
        <taxon>Balanomorpha</taxon>
        <taxon>Balanoidea</taxon>
        <taxon>Balanidae</taxon>
        <taxon>Amphibalaninae</taxon>
        <taxon>Amphibalanus</taxon>
    </lineage>
</organism>
<name>A0A6A4WTR3_AMPAM</name>